<dbReference type="EMBL" id="JAGFBR010000017">
    <property type="protein sequence ID" value="KAH0452296.1"/>
    <property type="molecule type" value="Genomic_DNA"/>
</dbReference>
<protein>
    <recommendedName>
        <fullName evidence="1">DNA-directed RNA polymerase subunit</fullName>
    </recommendedName>
</protein>
<comment type="caution">
    <text evidence="2">The sequence shown here is derived from an EMBL/GenBank/DDBJ whole genome shotgun (WGS) entry which is preliminary data.</text>
</comment>
<dbReference type="InterPro" id="IPR045113">
    <property type="entry name" value="Rpb7-like"/>
</dbReference>
<gene>
    <name evidence="2" type="ORF">IEQ34_019595</name>
</gene>
<keyword evidence="1" id="KW-0804">Transcription</keyword>
<keyword evidence="1" id="KW-0539">Nucleus</keyword>
<dbReference type="Proteomes" id="UP000775213">
    <property type="component" value="Unassembled WGS sequence"/>
</dbReference>
<reference evidence="2 3" key="1">
    <citation type="journal article" date="2021" name="Hortic Res">
        <title>Chromosome-scale assembly of the Dendrobium chrysotoxum genome enhances the understanding of orchid evolution.</title>
        <authorList>
            <person name="Zhang Y."/>
            <person name="Zhang G.Q."/>
            <person name="Zhang D."/>
            <person name="Liu X.D."/>
            <person name="Xu X.Y."/>
            <person name="Sun W.H."/>
            <person name="Yu X."/>
            <person name="Zhu X."/>
            <person name="Wang Z.W."/>
            <person name="Zhao X."/>
            <person name="Zhong W.Y."/>
            <person name="Chen H."/>
            <person name="Yin W.L."/>
            <person name="Huang T."/>
            <person name="Niu S.C."/>
            <person name="Liu Z.J."/>
        </authorList>
    </citation>
    <scope>NUCLEOTIDE SEQUENCE [LARGE SCALE GENOMIC DNA]</scope>
    <source>
        <strain evidence="2">Lindl</strain>
    </source>
</reference>
<evidence type="ECO:0000313" key="3">
    <source>
        <dbReference type="Proteomes" id="UP000775213"/>
    </source>
</evidence>
<dbReference type="GO" id="GO:0006352">
    <property type="term" value="P:DNA-templated transcription initiation"/>
    <property type="evidence" value="ECO:0007669"/>
    <property type="project" value="UniProtKB-UniRule"/>
</dbReference>
<dbReference type="AlphaFoldDB" id="A0AAV7G7A4"/>
<comment type="function">
    <text evidence="1">DNA-dependent RNA polymerase which catalyzes the transcription of DNA into RNA using the four ribonucleoside triphosphates as substrates.</text>
</comment>
<dbReference type="GO" id="GO:0000428">
    <property type="term" value="C:DNA-directed RNA polymerase complex"/>
    <property type="evidence" value="ECO:0007669"/>
    <property type="project" value="UniProtKB-KW"/>
</dbReference>
<sequence>MVFLEIERNAEVVIPFSAIISENHTHQEIIFLDLHHKSTSEKTSNKNGYCVAITGISPISTIHFDQVSRQLLIPITFSYTAMKPYKGEILIGTITEIRQNGIILKSGPMKNIFLSKIRMDYYEFRPSNEPMFLKVNGLSYMKKGTKVRFRVLNVNWIQSEEEFNIAATILDIKIKKYINLILIKKVSRGFPIDFPLESINTKFRQKK</sequence>
<dbReference type="GO" id="GO:0003727">
    <property type="term" value="F:single-stranded RNA binding"/>
    <property type="evidence" value="ECO:0007669"/>
    <property type="project" value="TreeGrafter"/>
</dbReference>
<keyword evidence="1" id="KW-0240">DNA-directed RNA polymerase</keyword>
<evidence type="ECO:0000313" key="2">
    <source>
        <dbReference type="EMBL" id="KAH0452296.1"/>
    </source>
</evidence>
<keyword evidence="3" id="KW-1185">Reference proteome</keyword>
<proteinExistence type="predicted"/>
<accession>A0AAV7G7A4</accession>
<dbReference type="GO" id="GO:0005634">
    <property type="term" value="C:nucleus"/>
    <property type="evidence" value="ECO:0007669"/>
    <property type="project" value="UniProtKB-SubCell"/>
</dbReference>
<name>A0AAV7G7A4_DENCH</name>
<evidence type="ECO:0000256" key="1">
    <source>
        <dbReference type="RuleBase" id="RU369086"/>
    </source>
</evidence>
<dbReference type="InterPro" id="IPR012340">
    <property type="entry name" value="NA-bd_OB-fold"/>
</dbReference>
<dbReference type="SUPFAM" id="SSF50249">
    <property type="entry name" value="Nucleic acid-binding proteins"/>
    <property type="match status" value="1"/>
</dbReference>
<comment type="subcellular location">
    <subcellularLocation>
        <location evidence="1">Nucleus</location>
    </subcellularLocation>
</comment>
<organism evidence="2 3">
    <name type="scientific">Dendrobium chrysotoxum</name>
    <name type="common">Orchid</name>
    <dbReference type="NCBI Taxonomy" id="161865"/>
    <lineage>
        <taxon>Eukaryota</taxon>
        <taxon>Viridiplantae</taxon>
        <taxon>Streptophyta</taxon>
        <taxon>Embryophyta</taxon>
        <taxon>Tracheophyta</taxon>
        <taxon>Spermatophyta</taxon>
        <taxon>Magnoliopsida</taxon>
        <taxon>Liliopsida</taxon>
        <taxon>Asparagales</taxon>
        <taxon>Orchidaceae</taxon>
        <taxon>Epidendroideae</taxon>
        <taxon>Malaxideae</taxon>
        <taxon>Dendrobiinae</taxon>
        <taxon>Dendrobium</taxon>
    </lineage>
</organism>
<dbReference type="Gene3D" id="2.40.50.140">
    <property type="entry name" value="Nucleic acid-binding proteins"/>
    <property type="match status" value="1"/>
</dbReference>
<dbReference type="PANTHER" id="PTHR12709">
    <property type="entry name" value="DNA-DIRECTED RNA POLYMERASE II, III"/>
    <property type="match status" value="1"/>
</dbReference>
<dbReference type="GO" id="GO:0003697">
    <property type="term" value="F:single-stranded DNA binding"/>
    <property type="evidence" value="ECO:0007669"/>
    <property type="project" value="TreeGrafter"/>
</dbReference>
<dbReference type="PANTHER" id="PTHR12709:SF3">
    <property type="entry name" value="DNA-DIRECTED RNA POLYMERASE V SUBUNIT 7"/>
    <property type="match status" value="1"/>
</dbReference>